<dbReference type="Gene3D" id="3.30.200.20">
    <property type="entry name" value="Phosphorylase Kinase, domain 1"/>
    <property type="match status" value="1"/>
</dbReference>
<evidence type="ECO:0000256" key="1">
    <source>
        <dbReference type="PROSITE-ProRule" id="PRU10141"/>
    </source>
</evidence>
<keyword evidence="1" id="KW-0067">ATP-binding</keyword>
<dbReference type="SUPFAM" id="SSF56112">
    <property type="entry name" value="Protein kinase-like (PK-like)"/>
    <property type="match status" value="1"/>
</dbReference>
<feature type="non-terminal residue" evidence="4">
    <location>
        <position position="138"/>
    </location>
</feature>
<evidence type="ECO:0000313" key="5">
    <source>
        <dbReference type="Proteomes" id="UP000789396"/>
    </source>
</evidence>
<feature type="binding site" evidence="1">
    <location>
        <position position="120"/>
    </location>
    <ligand>
        <name>ATP</name>
        <dbReference type="ChEBI" id="CHEBI:30616"/>
    </ligand>
</feature>
<reference evidence="4" key="1">
    <citation type="submission" date="2021-06" db="EMBL/GenBank/DDBJ databases">
        <authorList>
            <person name="Kallberg Y."/>
            <person name="Tangrot J."/>
            <person name="Rosling A."/>
        </authorList>
    </citation>
    <scope>NUCLEOTIDE SEQUENCE</scope>
    <source>
        <strain evidence="4">IN212</strain>
    </source>
</reference>
<feature type="domain" description="Protein kinase" evidence="3">
    <location>
        <begin position="91"/>
        <end position="138"/>
    </location>
</feature>
<feature type="compositionally biased region" description="Polar residues" evidence="2">
    <location>
        <begin position="17"/>
        <end position="28"/>
    </location>
</feature>
<accession>A0A9N9J8E4</accession>
<dbReference type="PROSITE" id="PS00107">
    <property type="entry name" value="PROTEIN_KINASE_ATP"/>
    <property type="match status" value="1"/>
</dbReference>
<dbReference type="InterPro" id="IPR011009">
    <property type="entry name" value="Kinase-like_dom_sf"/>
</dbReference>
<dbReference type="OrthoDB" id="548217at2759"/>
<dbReference type="GO" id="GO:0005524">
    <property type="term" value="F:ATP binding"/>
    <property type="evidence" value="ECO:0007669"/>
    <property type="project" value="UniProtKB-UniRule"/>
</dbReference>
<name>A0A9N9J8E4_9GLOM</name>
<protein>
    <submittedName>
        <fullName evidence="4">5566_t:CDS:1</fullName>
    </submittedName>
</protein>
<dbReference type="EMBL" id="CAJVPZ010045500">
    <property type="protein sequence ID" value="CAG8769426.1"/>
    <property type="molecule type" value="Genomic_DNA"/>
</dbReference>
<dbReference type="Proteomes" id="UP000789396">
    <property type="component" value="Unassembled WGS sequence"/>
</dbReference>
<organism evidence="4 5">
    <name type="scientific">Racocetra fulgida</name>
    <dbReference type="NCBI Taxonomy" id="60492"/>
    <lineage>
        <taxon>Eukaryota</taxon>
        <taxon>Fungi</taxon>
        <taxon>Fungi incertae sedis</taxon>
        <taxon>Mucoromycota</taxon>
        <taxon>Glomeromycotina</taxon>
        <taxon>Glomeromycetes</taxon>
        <taxon>Diversisporales</taxon>
        <taxon>Gigasporaceae</taxon>
        <taxon>Racocetra</taxon>
    </lineage>
</organism>
<comment type="caution">
    <text evidence="4">The sequence shown here is derived from an EMBL/GenBank/DDBJ whole genome shotgun (WGS) entry which is preliminary data.</text>
</comment>
<dbReference type="GO" id="GO:0004672">
    <property type="term" value="F:protein kinase activity"/>
    <property type="evidence" value="ECO:0007669"/>
    <property type="project" value="InterPro"/>
</dbReference>
<dbReference type="AlphaFoldDB" id="A0A9N9J8E4"/>
<evidence type="ECO:0000256" key="2">
    <source>
        <dbReference type="SAM" id="MobiDB-lite"/>
    </source>
</evidence>
<gene>
    <name evidence="4" type="ORF">RFULGI_LOCUS14949</name>
</gene>
<evidence type="ECO:0000313" key="4">
    <source>
        <dbReference type="EMBL" id="CAG8769426.1"/>
    </source>
</evidence>
<dbReference type="InterPro" id="IPR000719">
    <property type="entry name" value="Prot_kinase_dom"/>
</dbReference>
<feature type="region of interest" description="Disordered" evidence="2">
    <location>
        <begin position="1"/>
        <end position="32"/>
    </location>
</feature>
<proteinExistence type="predicted"/>
<dbReference type="PROSITE" id="PS50011">
    <property type="entry name" value="PROTEIN_KINASE_DOM"/>
    <property type="match status" value="1"/>
</dbReference>
<feature type="non-terminal residue" evidence="4">
    <location>
        <position position="1"/>
    </location>
</feature>
<sequence length="138" mass="15356">SDDSDLDDIIADKQDNEASSSSQQNNIPNAKAGYDSLSSISVNDSGSSQNTNLSSIISSYSEAKIGSDIAKDWYKIAVKDYKLKEIHFDEFEKMVRIGIGAYGTVYQTTYGLTREKVAIKELFITSDDYENIKIFINE</sequence>
<evidence type="ECO:0000259" key="3">
    <source>
        <dbReference type="PROSITE" id="PS50011"/>
    </source>
</evidence>
<keyword evidence="1" id="KW-0547">Nucleotide-binding</keyword>
<keyword evidence="5" id="KW-1185">Reference proteome</keyword>
<dbReference type="InterPro" id="IPR017441">
    <property type="entry name" value="Protein_kinase_ATP_BS"/>
</dbReference>